<evidence type="ECO:0000313" key="6">
    <source>
        <dbReference type="Ensembl" id="ENSSMRP00000016473.1"/>
    </source>
</evidence>
<sequence length="273" mass="31896">MAFALLSRAFSSARGSLCVLRYSANYSVEKCFSKHNSSDNRPKKPLGAYFRFYKEKQPIYKQQNPGISVVEITKRIAGMWKELPASDKQSYEAAAKVDLEAYKEQLAKYKAQLSPAQEAVLKEERRRKMEKRKAARKKRQLTMLARPKRSRSAFNIFMSEHYPEAKGASTQTKLKYLFDEWTRLPDAQKQPYVQLAQDDKIRYENEMRSWEDHMIEIGHKELVRRKSPCLPKKERTGKDISEKKATTSKKSLARKATSPEKRRHRVKAKQKEE</sequence>
<dbReference type="CDD" id="cd21987">
    <property type="entry name" value="HMG-box_TFAM_rpt2"/>
    <property type="match status" value="1"/>
</dbReference>
<feature type="coiled-coil region" evidence="3">
    <location>
        <begin position="92"/>
        <end position="119"/>
    </location>
</feature>
<dbReference type="Gene3D" id="1.10.30.10">
    <property type="entry name" value="High mobility group box domain"/>
    <property type="match status" value="2"/>
</dbReference>
<dbReference type="Pfam" id="PF00505">
    <property type="entry name" value="HMG_box"/>
    <property type="match status" value="2"/>
</dbReference>
<dbReference type="InterPro" id="IPR050342">
    <property type="entry name" value="HMGB"/>
</dbReference>
<dbReference type="GeneTree" id="ENSGT00440000039001"/>
<reference evidence="6" key="1">
    <citation type="submission" date="2025-08" db="UniProtKB">
        <authorList>
            <consortium name="Ensembl"/>
        </authorList>
    </citation>
    <scope>IDENTIFICATION</scope>
</reference>
<evidence type="ECO:0000256" key="1">
    <source>
        <dbReference type="ARBA" id="ARBA00023125"/>
    </source>
</evidence>
<organism evidence="6 7">
    <name type="scientific">Salvator merianae</name>
    <name type="common">Argentine black and white tegu</name>
    <name type="synonym">Tupinambis merianae</name>
    <dbReference type="NCBI Taxonomy" id="96440"/>
    <lineage>
        <taxon>Eukaryota</taxon>
        <taxon>Metazoa</taxon>
        <taxon>Chordata</taxon>
        <taxon>Craniata</taxon>
        <taxon>Vertebrata</taxon>
        <taxon>Euteleostomi</taxon>
        <taxon>Lepidosauria</taxon>
        <taxon>Squamata</taxon>
        <taxon>Bifurcata</taxon>
        <taxon>Unidentata</taxon>
        <taxon>Episquamata</taxon>
        <taxon>Laterata</taxon>
        <taxon>Teiioidea</taxon>
        <taxon>Teiidae</taxon>
        <taxon>Salvator</taxon>
    </lineage>
</organism>
<feature type="region of interest" description="Disordered" evidence="4">
    <location>
        <begin position="226"/>
        <end position="273"/>
    </location>
</feature>
<feature type="compositionally biased region" description="Basic residues" evidence="4">
    <location>
        <begin position="261"/>
        <end position="273"/>
    </location>
</feature>
<dbReference type="InterPro" id="IPR036910">
    <property type="entry name" value="HMG_box_dom_sf"/>
</dbReference>
<protein>
    <recommendedName>
        <fullName evidence="5">HMG box domain-containing protein</fullName>
    </recommendedName>
</protein>
<feature type="domain" description="HMG box" evidence="5">
    <location>
        <begin position="147"/>
        <end position="211"/>
    </location>
</feature>
<dbReference type="SMART" id="SM00398">
    <property type="entry name" value="HMG"/>
    <property type="match status" value="2"/>
</dbReference>
<accession>A0A8D0C1U4</accession>
<dbReference type="GO" id="GO:0005634">
    <property type="term" value="C:nucleus"/>
    <property type="evidence" value="ECO:0007669"/>
    <property type="project" value="UniProtKB-UniRule"/>
</dbReference>
<dbReference type="Ensembl" id="ENSSMRT00000019272.1">
    <property type="protein sequence ID" value="ENSSMRP00000016473.1"/>
    <property type="gene ID" value="ENSSMRG00000012834.1"/>
</dbReference>
<keyword evidence="7" id="KW-1185">Reference proteome</keyword>
<dbReference type="AlphaFoldDB" id="A0A8D0C1U4"/>
<keyword evidence="2" id="KW-0539">Nucleus</keyword>
<dbReference type="SUPFAM" id="SSF47095">
    <property type="entry name" value="HMG-box"/>
    <property type="match status" value="2"/>
</dbReference>
<evidence type="ECO:0000259" key="5">
    <source>
        <dbReference type="PROSITE" id="PS50118"/>
    </source>
</evidence>
<feature type="domain" description="HMG box" evidence="5">
    <location>
        <begin position="42"/>
        <end position="110"/>
    </location>
</feature>
<reference evidence="6" key="2">
    <citation type="submission" date="2025-09" db="UniProtKB">
        <authorList>
            <consortium name="Ensembl"/>
        </authorList>
    </citation>
    <scope>IDENTIFICATION</scope>
</reference>
<feature type="DNA-binding region" description="HMG box" evidence="2">
    <location>
        <begin position="42"/>
        <end position="110"/>
    </location>
</feature>
<proteinExistence type="predicted"/>
<dbReference type="PRINTS" id="PR00886">
    <property type="entry name" value="HIGHMOBLTY12"/>
</dbReference>
<evidence type="ECO:0000313" key="7">
    <source>
        <dbReference type="Proteomes" id="UP000694421"/>
    </source>
</evidence>
<keyword evidence="3" id="KW-0175">Coiled coil</keyword>
<dbReference type="PROSITE" id="PS50118">
    <property type="entry name" value="HMG_BOX_2"/>
    <property type="match status" value="2"/>
</dbReference>
<evidence type="ECO:0000256" key="3">
    <source>
        <dbReference type="SAM" id="Coils"/>
    </source>
</evidence>
<dbReference type="PANTHER" id="PTHR48112">
    <property type="entry name" value="HIGH MOBILITY GROUP PROTEIN DSP1"/>
    <property type="match status" value="1"/>
</dbReference>
<evidence type="ECO:0000256" key="2">
    <source>
        <dbReference type="PROSITE-ProRule" id="PRU00267"/>
    </source>
</evidence>
<name>A0A8D0C1U4_SALMN</name>
<dbReference type="GO" id="GO:0003677">
    <property type="term" value="F:DNA binding"/>
    <property type="evidence" value="ECO:0007669"/>
    <property type="project" value="UniProtKB-UniRule"/>
</dbReference>
<feature type="DNA-binding region" description="HMG box" evidence="2">
    <location>
        <begin position="147"/>
        <end position="211"/>
    </location>
</feature>
<dbReference type="InterPro" id="IPR009071">
    <property type="entry name" value="HMG_box_dom"/>
</dbReference>
<feature type="compositionally biased region" description="Basic and acidic residues" evidence="4">
    <location>
        <begin position="231"/>
        <end position="245"/>
    </location>
</feature>
<dbReference type="OMA" id="YMQLAED"/>
<keyword evidence="1 2" id="KW-0238">DNA-binding</keyword>
<dbReference type="Proteomes" id="UP000694421">
    <property type="component" value="Unplaced"/>
</dbReference>
<evidence type="ECO:0000256" key="4">
    <source>
        <dbReference type="SAM" id="MobiDB-lite"/>
    </source>
</evidence>